<evidence type="ECO:0000256" key="2">
    <source>
        <dbReference type="ARBA" id="ARBA00022737"/>
    </source>
</evidence>
<dbReference type="Pfam" id="PF21008">
    <property type="entry name" value="AIF-1"/>
    <property type="match status" value="1"/>
</dbReference>
<gene>
    <name evidence="5" type="primary">ORF67581</name>
</gene>
<sequence length="149" mass="17047">MPVFDKSDKQGGKAFGQYLTKWEKQLDDVNQEFIDDEYFNDVDDLAFKLQEYKAKFIECDRDLSGDLNVMDVKYLLEHLGQAKTHLEVVKMIKEVDSTQREAINYTDFVKMMLGPKSTVLKIILLFEGLGKPKAKPTGVPPKRDLASLP</sequence>
<dbReference type="GO" id="GO:0032587">
    <property type="term" value="C:ruffle membrane"/>
    <property type="evidence" value="ECO:0007669"/>
    <property type="project" value="TreeGrafter"/>
</dbReference>
<feature type="domain" description="Allograft inflammatory factor 1-like EF-hand" evidence="4">
    <location>
        <begin position="10"/>
        <end position="149"/>
    </location>
</feature>
<dbReference type="GO" id="GO:0051015">
    <property type="term" value="F:actin filament binding"/>
    <property type="evidence" value="ECO:0007669"/>
    <property type="project" value="TreeGrafter"/>
</dbReference>
<dbReference type="PANTHER" id="PTHR10356">
    <property type="entry name" value="ALLOGRAFT INFLAMMATORY FACTOR-1"/>
    <property type="match status" value="1"/>
</dbReference>
<organism evidence="5">
    <name type="scientific">Arion vulgaris</name>
    <dbReference type="NCBI Taxonomy" id="1028688"/>
    <lineage>
        <taxon>Eukaryota</taxon>
        <taxon>Metazoa</taxon>
        <taxon>Spiralia</taxon>
        <taxon>Lophotrochozoa</taxon>
        <taxon>Mollusca</taxon>
        <taxon>Gastropoda</taxon>
        <taxon>Heterobranchia</taxon>
        <taxon>Euthyneura</taxon>
        <taxon>Panpulmonata</taxon>
        <taxon>Eupulmonata</taxon>
        <taxon>Stylommatophora</taxon>
        <taxon>Helicina</taxon>
        <taxon>Arionoidea</taxon>
        <taxon>Arionidae</taxon>
        <taxon>Arion</taxon>
    </lineage>
</organism>
<accession>A0A0B6ZJF0</accession>
<dbReference type="InterPro" id="IPR049025">
    <property type="entry name" value="AIF-1_EF_pair"/>
</dbReference>
<reference evidence="5" key="1">
    <citation type="submission" date="2014-12" db="EMBL/GenBank/DDBJ databases">
        <title>Insight into the proteome of Arion vulgaris.</title>
        <authorList>
            <person name="Aradska J."/>
            <person name="Bulat T."/>
            <person name="Smidak R."/>
            <person name="Sarate P."/>
            <person name="Gangsoo J."/>
            <person name="Sialana F."/>
            <person name="Bilban M."/>
            <person name="Lubec G."/>
        </authorList>
    </citation>
    <scope>NUCLEOTIDE SEQUENCE</scope>
    <source>
        <tissue evidence="5">Skin</tissue>
    </source>
</reference>
<keyword evidence="1" id="KW-0479">Metal-binding</keyword>
<dbReference type="InterPro" id="IPR011992">
    <property type="entry name" value="EF-hand-dom_pair"/>
</dbReference>
<protein>
    <recommendedName>
        <fullName evidence="4">Allograft inflammatory factor 1-like EF-hand domain-containing protein</fullName>
    </recommendedName>
</protein>
<dbReference type="GO" id="GO:0097178">
    <property type="term" value="P:ruffle assembly"/>
    <property type="evidence" value="ECO:0007669"/>
    <property type="project" value="TreeGrafter"/>
</dbReference>
<proteinExistence type="predicted"/>
<name>A0A0B6ZJF0_9EUPU</name>
<keyword evidence="3" id="KW-0106">Calcium</keyword>
<dbReference type="GO" id="GO:0005884">
    <property type="term" value="C:actin filament"/>
    <property type="evidence" value="ECO:0007669"/>
    <property type="project" value="TreeGrafter"/>
</dbReference>
<dbReference type="AlphaFoldDB" id="A0A0B6ZJF0"/>
<evidence type="ECO:0000259" key="4">
    <source>
        <dbReference type="Pfam" id="PF21008"/>
    </source>
</evidence>
<dbReference type="Gene3D" id="1.10.238.10">
    <property type="entry name" value="EF-hand"/>
    <property type="match status" value="1"/>
</dbReference>
<dbReference type="InterPro" id="IPR042433">
    <property type="entry name" value="AIF1/AIF1L"/>
</dbReference>
<dbReference type="PANTHER" id="PTHR10356:SF0">
    <property type="entry name" value="CALCIUM-BINDING PROTEIN B"/>
    <property type="match status" value="1"/>
</dbReference>
<evidence type="ECO:0000313" key="5">
    <source>
        <dbReference type="EMBL" id="CEK68754.1"/>
    </source>
</evidence>
<evidence type="ECO:0000256" key="1">
    <source>
        <dbReference type="ARBA" id="ARBA00022723"/>
    </source>
</evidence>
<dbReference type="GO" id="GO:0005509">
    <property type="term" value="F:calcium ion binding"/>
    <property type="evidence" value="ECO:0007669"/>
    <property type="project" value="TreeGrafter"/>
</dbReference>
<keyword evidence="2" id="KW-0677">Repeat</keyword>
<dbReference type="EMBL" id="HACG01021889">
    <property type="protein sequence ID" value="CEK68754.1"/>
    <property type="molecule type" value="Transcribed_RNA"/>
</dbReference>
<dbReference type="SUPFAM" id="SSF47473">
    <property type="entry name" value="EF-hand"/>
    <property type="match status" value="1"/>
</dbReference>
<dbReference type="GO" id="GO:0051017">
    <property type="term" value="P:actin filament bundle assembly"/>
    <property type="evidence" value="ECO:0007669"/>
    <property type="project" value="TreeGrafter"/>
</dbReference>
<evidence type="ECO:0000256" key="3">
    <source>
        <dbReference type="ARBA" id="ARBA00022837"/>
    </source>
</evidence>